<proteinExistence type="predicted"/>
<feature type="transmembrane region" description="Helical" evidence="1">
    <location>
        <begin position="408"/>
        <end position="425"/>
    </location>
</feature>
<feature type="transmembrane region" description="Helical" evidence="1">
    <location>
        <begin position="529"/>
        <end position="547"/>
    </location>
</feature>
<evidence type="ECO:0008006" key="4">
    <source>
        <dbReference type="Google" id="ProtNLM"/>
    </source>
</evidence>
<evidence type="ECO:0000313" key="2">
    <source>
        <dbReference type="EMBL" id="OXY98375.1"/>
    </source>
</evidence>
<accession>A0A233SRV4</accession>
<feature type="transmembrane region" description="Helical" evidence="1">
    <location>
        <begin position="114"/>
        <end position="134"/>
    </location>
</feature>
<dbReference type="RefSeq" id="WP_094215320.1">
    <property type="nucleotide sequence ID" value="NZ_MCGQ01000007.1"/>
</dbReference>
<dbReference type="AlphaFoldDB" id="A0A233SRV4"/>
<dbReference type="Proteomes" id="UP000215483">
    <property type="component" value="Unassembled WGS sequence"/>
</dbReference>
<dbReference type="EMBL" id="MCGQ01000007">
    <property type="protein sequence ID" value="OXY98375.1"/>
    <property type="molecule type" value="Genomic_DNA"/>
</dbReference>
<keyword evidence="1" id="KW-0472">Membrane</keyword>
<feature type="transmembrane region" description="Helical" evidence="1">
    <location>
        <begin position="46"/>
        <end position="63"/>
    </location>
</feature>
<keyword evidence="3" id="KW-1185">Reference proteome</keyword>
<name>A0A233SRV4_STRDA</name>
<evidence type="ECO:0000313" key="3">
    <source>
        <dbReference type="Proteomes" id="UP000215483"/>
    </source>
</evidence>
<gene>
    <name evidence="2" type="ORF">BEK98_05830</name>
</gene>
<keyword evidence="1" id="KW-1133">Transmembrane helix</keyword>
<comment type="caution">
    <text evidence="2">The sequence shown here is derived from an EMBL/GenBank/DDBJ whole genome shotgun (WGS) entry which is preliminary data.</text>
</comment>
<organism evidence="2 3">
    <name type="scientific">Streptomyces diastatochromogenes</name>
    <dbReference type="NCBI Taxonomy" id="42236"/>
    <lineage>
        <taxon>Bacteria</taxon>
        <taxon>Bacillati</taxon>
        <taxon>Actinomycetota</taxon>
        <taxon>Actinomycetes</taxon>
        <taxon>Kitasatosporales</taxon>
        <taxon>Streptomycetaceae</taxon>
        <taxon>Streptomyces</taxon>
    </lineage>
</organism>
<feature type="transmembrane region" description="Helical" evidence="1">
    <location>
        <begin position="385"/>
        <end position="402"/>
    </location>
</feature>
<sequence length="548" mass="59149">MNTSPGQPLPLPESALPDGCPSWDGERARRWIEALPPRWVPRPARAQHIGLGLLAAGLVTGVLTWPGDWPGWLAALLGLHLLWSVTSPEIVRVVAPVPAAAVLVWPPASSWPQAVAGVLALAVLWTAALLRLAARARQRERAADVSGGATAPVPDAGPAVVRGRFQAGCGGFFVAVAVGVVLLVVPGGFAAALCWTAAGLGGTLLVSGLLGRRRAAALRGGPVPVLRVLVRESADVDTEVFAADDTGALRPLFAVAVTELDPKDDEDDEDDEDEEELLARLERKGPGPLREAVLYGVPYDGAEIVLVSAAEEPGEPPLLERSAGPVRTLSDGTLRRLLARERRAAARQAAREAAYEERRQAVRAAVARETPAEAPQGVRRWRAGLLDWLTGLLLMLWGYYVVFGASGAWDSLLGAAVWITGILRLPRWFAWRITADSEGLWFNGLRGIRHIAWDDLKKVECGGTDLTLGSRQSSFTEWSAHAPRWPWFERRFGLLHPYERTAAEITVLWREPGLRPTARAAESRRGRPLWPLAVVLGVAWTAALVFLP</sequence>
<protein>
    <recommendedName>
        <fullName evidence="4">PH domain-containing protein</fullName>
    </recommendedName>
</protein>
<feature type="transmembrane region" description="Helical" evidence="1">
    <location>
        <begin position="190"/>
        <end position="210"/>
    </location>
</feature>
<feature type="transmembrane region" description="Helical" evidence="1">
    <location>
        <begin position="165"/>
        <end position="184"/>
    </location>
</feature>
<keyword evidence="1" id="KW-0812">Transmembrane</keyword>
<evidence type="ECO:0000256" key="1">
    <source>
        <dbReference type="SAM" id="Phobius"/>
    </source>
</evidence>
<reference evidence="2 3" key="1">
    <citation type="submission" date="2016-07" db="EMBL/GenBank/DDBJ databases">
        <title>Draft genome of Streptomyces diastatochromogenes.</title>
        <authorList>
            <person name="Podduturi R."/>
            <person name="Lukassen M.B."/>
            <person name="Clausen N."/>
            <person name="Nielsen J.L."/>
            <person name="Jorgensen N.O."/>
        </authorList>
    </citation>
    <scope>NUCLEOTIDE SEQUENCE [LARGE SCALE GENOMIC DNA]</scope>
    <source>
        <strain evidence="2 3">DSM 40608</strain>
    </source>
</reference>
<dbReference type="OrthoDB" id="3824601at2"/>